<evidence type="ECO:0000313" key="2">
    <source>
        <dbReference type="EMBL" id="KAK2103999.1"/>
    </source>
</evidence>
<reference evidence="2 3" key="1">
    <citation type="submission" date="2023-05" db="EMBL/GenBank/DDBJ databases">
        <title>B98-5 Cell Line De Novo Hybrid Assembly: An Optical Mapping Approach.</title>
        <authorList>
            <person name="Kananen K."/>
            <person name="Auerbach J.A."/>
            <person name="Kautto E."/>
            <person name="Blachly J.S."/>
        </authorList>
    </citation>
    <scope>NUCLEOTIDE SEQUENCE [LARGE SCALE GENOMIC DNA]</scope>
    <source>
        <strain evidence="2">B95-8</strain>
        <tissue evidence="2">Cell line</tissue>
    </source>
</reference>
<sequence length="155" mass="17262">MICALTSWRLHLFPLKVPAKVESSFNVLEIRAFNTLSQNQILVETERGTVSMRLPSAESVDQVTRHVSSALSKVASLRPMLLCVTTMGYTAVRRFNGYVGQGPCRGQVGPGGRGPKRKWGAGVSQFHLSKDVDTIYHAEDNREFNLLDFSHLESR</sequence>
<accession>A0ABQ9V3Q8</accession>
<evidence type="ECO:0000313" key="3">
    <source>
        <dbReference type="Proteomes" id="UP001266305"/>
    </source>
</evidence>
<dbReference type="Proteomes" id="UP001266305">
    <property type="component" value="Unassembled WGS sequence"/>
</dbReference>
<dbReference type="Pfam" id="PF17888">
    <property type="entry name" value="Carm_PH"/>
    <property type="match status" value="1"/>
</dbReference>
<proteinExistence type="predicted"/>
<name>A0ABQ9V3Q8_SAGOE</name>
<comment type="caution">
    <text evidence="2">The sequence shown here is derived from an EMBL/GenBank/DDBJ whole genome shotgun (WGS) entry which is preliminary data.</text>
</comment>
<dbReference type="InterPro" id="IPR011993">
    <property type="entry name" value="PH-like_dom_sf"/>
</dbReference>
<protein>
    <submittedName>
        <fullName evidence="2">Capping protein, Arp2/3 and myosin-I linker protein 3</fullName>
    </submittedName>
</protein>
<feature type="domain" description="CARMIL pleckstrin homology" evidence="1">
    <location>
        <begin position="2"/>
        <end position="74"/>
    </location>
</feature>
<organism evidence="2 3">
    <name type="scientific">Saguinus oedipus</name>
    <name type="common">Cotton-top tamarin</name>
    <name type="synonym">Oedipomidas oedipus</name>
    <dbReference type="NCBI Taxonomy" id="9490"/>
    <lineage>
        <taxon>Eukaryota</taxon>
        <taxon>Metazoa</taxon>
        <taxon>Chordata</taxon>
        <taxon>Craniata</taxon>
        <taxon>Vertebrata</taxon>
        <taxon>Euteleostomi</taxon>
        <taxon>Mammalia</taxon>
        <taxon>Eutheria</taxon>
        <taxon>Euarchontoglires</taxon>
        <taxon>Primates</taxon>
        <taxon>Haplorrhini</taxon>
        <taxon>Platyrrhini</taxon>
        <taxon>Cebidae</taxon>
        <taxon>Callitrichinae</taxon>
        <taxon>Saguinus</taxon>
    </lineage>
</organism>
<evidence type="ECO:0000259" key="1">
    <source>
        <dbReference type="Pfam" id="PF17888"/>
    </source>
</evidence>
<gene>
    <name evidence="2" type="primary">CARMIL3_1</name>
    <name evidence="2" type="ORF">P7K49_017855</name>
</gene>
<keyword evidence="3" id="KW-1185">Reference proteome</keyword>
<dbReference type="InterPro" id="IPR041245">
    <property type="entry name" value="CARMIL_PH"/>
</dbReference>
<dbReference type="EMBL" id="JASSZA010000008">
    <property type="protein sequence ID" value="KAK2103999.1"/>
    <property type="molecule type" value="Genomic_DNA"/>
</dbReference>
<dbReference type="Gene3D" id="2.30.29.30">
    <property type="entry name" value="Pleckstrin-homology domain (PH domain)/Phosphotyrosine-binding domain (PTB)"/>
    <property type="match status" value="1"/>
</dbReference>